<dbReference type="InterPro" id="IPR042175">
    <property type="entry name" value="Cell/Rod_MreC_2"/>
</dbReference>
<dbReference type="Pfam" id="PF04085">
    <property type="entry name" value="MreC"/>
    <property type="match status" value="1"/>
</dbReference>
<dbReference type="InterPro" id="IPR007221">
    <property type="entry name" value="MreC"/>
</dbReference>
<reference evidence="3 4" key="1">
    <citation type="submission" date="2019-02" db="EMBL/GenBank/DDBJ databases">
        <title>Prokaryotic population dynamics and viral predation in marine succession experiment using metagenomics: the confinement effect.</title>
        <authorList>
            <person name="Haro-Moreno J.M."/>
            <person name="Rodriguez-Valera F."/>
            <person name="Lopez-Perez M."/>
        </authorList>
    </citation>
    <scope>NUCLEOTIDE SEQUENCE [LARGE SCALE GENOMIC DNA]</scope>
    <source>
        <strain evidence="3">MED-G160</strain>
    </source>
</reference>
<dbReference type="GO" id="GO:0005886">
    <property type="term" value="C:plasma membrane"/>
    <property type="evidence" value="ECO:0007669"/>
    <property type="project" value="TreeGrafter"/>
</dbReference>
<evidence type="ECO:0000313" key="3">
    <source>
        <dbReference type="EMBL" id="RZO28405.1"/>
    </source>
</evidence>
<dbReference type="Proteomes" id="UP000318710">
    <property type="component" value="Unassembled WGS sequence"/>
</dbReference>
<sequence length="278" mass="31725">MARAAPTFGQKLSFIFFITLGSLILYIDITSNNFQSIKNGFKSFKISSFYIAKEISIEPLKSILSHSKSKSQLVMENKNLREALELSYLNNYLISKENIFFKDKEIIKKAYNENKYKFEYDIAYLKSIDPNMYKCCDQHRMFIEIRQNTDNSYVESIVFNTEGLVGQIIGESKFYEVLLLTDISHSLPIKLNSSEFFCNAKGSGRSGYIICTYNPLVWTKEVKENQIFYTSGLGGIYPKDIEVGYVSSIEAVDSTQTNIEIKLLANPLNGNVFGVLSY</sequence>
<dbReference type="AlphaFoldDB" id="A0A520N4R4"/>
<dbReference type="EMBL" id="SHBF01000002">
    <property type="protein sequence ID" value="RZO28405.1"/>
    <property type="molecule type" value="Genomic_DNA"/>
</dbReference>
<proteinExistence type="predicted"/>
<feature type="domain" description="Rod shape-determining protein MreC beta-barrel core" evidence="2">
    <location>
        <begin position="153"/>
        <end position="267"/>
    </location>
</feature>
<evidence type="ECO:0000256" key="1">
    <source>
        <dbReference type="SAM" id="Phobius"/>
    </source>
</evidence>
<dbReference type="PANTHER" id="PTHR34138">
    <property type="entry name" value="CELL SHAPE-DETERMINING PROTEIN MREC"/>
    <property type="match status" value="1"/>
</dbReference>
<dbReference type="PANTHER" id="PTHR34138:SF1">
    <property type="entry name" value="CELL SHAPE-DETERMINING PROTEIN MREC"/>
    <property type="match status" value="1"/>
</dbReference>
<evidence type="ECO:0000259" key="2">
    <source>
        <dbReference type="Pfam" id="PF04085"/>
    </source>
</evidence>
<feature type="transmembrane region" description="Helical" evidence="1">
    <location>
        <begin position="12"/>
        <end position="29"/>
    </location>
</feature>
<keyword evidence="1" id="KW-0472">Membrane</keyword>
<keyword evidence="1" id="KW-0812">Transmembrane</keyword>
<gene>
    <name evidence="3" type="ORF">EVA93_00435</name>
</gene>
<dbReference type="Gene3D" id="2.40.10.350">
    <property type="entry name" value="Rod shape-determining protein MreC, domain 2"/>
    <property type="match status" value="1"/>
</dbReference>
<protein>
    <submittedName>
        <fullName evidence="3">Rod shape-determining protein MreC</fullName>
    </submittedName>
</protein>
<organism evidence="3 4">
    <name type="scientific">SAR86 cluster bacterium</name>
    <dbReference type="NCBI Taxonomy" id="2030880"/>
    <lineage>
        <taxon>Bacteria</taxon>
        <taxon>Pseudomonadati</taxon>
        <taxon>Pseudomonadota</taxon>
        <taxon>Gammaproteobacteria</taxon>
        <taxon>SAR86 cluster</taxon>
    </lineage>
</organism>
<accession>A0A520N4R4</accession>
<dbReference type="GO" id="GO:0008360">
    <property type="term" value="P:regulation of cell shape"/>
    <property type="evidence" value="ECO:0007669"/>
    <property type="project" value="InterPro"/>
</dbReference>
<keyword evidence="1" id="KW-1133">Transmembrane helix</keyword>
<name>A0A520N4R4_9GAMM</name>
<evidence type="ECO:0000313" key="4">
    <source>
        <dbReference type="Proteomes" id="UP000318710"/>
    </source>
</evidence>
<dbReference type="InterPro" id="IPR055342">
    <property type="entry name" value="MreC_beta-barrel_core"/>
</dbReference>
<comment type="caution">
    <text evidence="3">The sequence shown here is derived from an EMBL/GenBank/DDBJ whole genome shotgun (WGS) entry which is preliminary data.</text>
</comment>